<dbReference type="STRING" id="554055.A0A2P6VLE6"/>
<reference evidence="3 4" key="1">
    <citation type="journal article" date="2018" name="Plant J.">
        <title>Genome sequences of Chlorella sorokiniana UTEX 1602 and Micractinium conductrix SAG 241.80: implications to maltose excretion by a green alga.</title>
        <authorList>
            <person name="Arriola M.B."/>
            <person name="Velmurugan N."/>
            <person name="Zhang Y."/>
            <person name="Plunkett M.H."/>
            <person name="Hondzo H."/>
            <person name="Barney B.M."/>
        </authorList>
    </citation>
    <scope>NUCLEOTIDE SEQUENCE [LARGE SCALE GENOMIC DNA]</scope>
    <source>
        <strain evidence="3 4">SAG 241.80</strain>
    </source>
</reference>
<feature type="domain" description="EGF-like" evidence="2">
    <location>
        <begin position="371"/>
        <end position="405"/>
    </location>
</feature>
<dbReference type="OrthoDB" id="18487at2759"/>
<sequence length="971" mass="101105">MAARVLVLLALVAVAQASGLRGNAGISMQSSALERRGRSLQATITYPFVGIWYPQNETEQFEEGSATATSGLAVGWGATPLVWETLSSVSEGIVKAFDRNTGARVYSWGTQGDGPNEILDKAVDVGVDGSGNVYVLDVKFVKRFTPKGILLASWEVPKPPKPANGDYVIPYINMGMAVNQAGNVWVGTRPEYGGGGTFGALFKFNSNGLKLAEAKLNGTLQTSEDEQYSGTGRLAVDGQDNAYVIDMDGSGVLIFDKDLKYKSKMFAAPSTNEQGGTLFLVSVAVHHLTCRIFCTHFSDANVQVFAGGRYLSTMAKAGDGSGPDEGSLIQPNVIAVDNNPDSGTSKRNGMVYVGDSAQVVISRFNNGAVPPCTSTDTKCLTCLNPSTCQECKEGFQVDSFSGKCRAPSCLDIDENCVLCTSSNTACETCKNGFAPNSDGQCAANAAANCVSRDPGCKTCLTPDKCTTCWDSGYSPDVSGRCVPAQLSTCLKTDPNCQICSGAQCAQCKETKYEVKTGKCKLRASFACQAKDTLCSACATATTCSVCKSPYVVGSNGKCREKDCMDIDKNCKTCVNPTFCAECTTDAFFVNGQGKCVATTGSACLSKIGNCKTCTDAKTCSACAAGFSLVDNQCVATATACTGDDVGCKTCKSATACSVCKGGYKLSGRVCRRQGGGGVPAVTCTLSGCATCETATTCADCDNGYTLTAAGKCKAISGPTPSTPTSNNACKQDDALCATCASASKCRTCKAGAYLSGSVCYPSNGIQACKQWDLDCLECDTATKCAQCKLGYSIVGTGRCAPDPKFACLSADPYCETCKNGDACARCTAGYFVSGSGKCARIPPVIRDCFIGDPYCTRCATKAKCATCLAGFSVAATGRCAQGGGGGGGATRSSCASDTQCKACANSNTCKTCKDAVNFAVDPDSGKCTRLASCTTAEPNCLKCDAKRPRVCLKCKVFYNLTPGKKCLFWGF</sequence>
<dbReference type="PANTHER" id="PTHR45756:SF1">
    <property type="entry name" value="PROTEIN KINASE DOMAIN CONTAINING PROTEIN"/>
    <property type="match status" value="1"/>
</dbReference>
<feature type="domain" description="EGF-like" evidence="2">
    <location>
        <begin position="526"/>
        <end position="559"/>
    </location>
</feature>
<dbReference type="SUPFAM" id="SSF63829">
    <property type="entry name" value="Calcium-dependent phosphotriesterase"/>
    <property type="match status" value="1"/>
</dbReference>
<dbReference type="Gene3D" id="2.120.10.30">
    <property type="entry name" value="TolB, C-terminal domain"/>
    <property type="match status" value="2"/>
</dbReference>
<keyword evidence="1" id="KW-0732">Signal</keyword>
<dbReference type="SMART" id="SM00261">
    <property type="entry name" value="FU"/>
    <property type="match status" value="7"/>
</dbReference>
<evidence type="ECO:0000313" key="4">
    <source>
        <dbReference type="Proteomes" id="UP000239649"/>
    </source>
</evidence>
<comment type="caution">
    <text evidence="3">The sequence shown here is derived from an EMBL/GenBank/DDBJ whole genome shotgun (WGS) entry which is preliminary data.</text>
</comment>
<dbReference type="EMBL" id="LHPF02000003">
    <property type="protein sequence ID" value="PSC74909.1"/>
    <property type="molecule type" value="Genomic_DNA"/>
</dbReference>
<dbReference type="AlphaFoldDB" id="A0A2P6VLE6"/>
<dbReference type="Proteomes" id="UP000239649">
    <property type="component" value="Unassembled WGS sequence"/>
</dbReference>
<evidence type="ECO:0000259" key="2">
    <source>
        <dbReference type="SMART" id="SM00181"/>
    </source>
</evidence>
<dbReference type="SMART" id="SM00181">
    <property type="entry name" value="EGF"/>
    <property type="match status" value="10"/>
</dbReference>
<feature type="domain" description="EGF-like" evidence="2">
    <location>
        <begin position="728"/>
        <end position="760"/>
    </location>
</feature>
<feature type="domain" description="EGF-like" evidence="2">
    <location>
        <begin position="847"/>
        <end position="880"/>
    </location>
</feature>
<feature type="domain" description="EGF-like" evidence="2">
    <location>
        <begin position="408"/>
        <end position="442"/>
    </location>
</feature>
<proteinExistence type="predicted"/>
<dbReference type="InterPro" id="IPR011042">
    <property type="entry name" value="6-blade_b-propeller_TolB-like"/>
</dbReference>
<dbReference type="SUPFAM" id="SSF57184">
    <property type="entry name" value="Growth factor receptor domain"/>
    <property type="match status" value="5"/>
</dbReference>
<feature type="signal peptide" evidence="1">
    <location>
        <begin position="1"/>
        <end position="17"/>
    </location>
</feature>
<gene>
    <name evidence="3" type="ORF">C2E20_2037</name>
</gene>
<feature type="domain" description="EGF-like" evidence="2">
    <location>
        <begin position="806"/>
        <end position="839"/>
    </location>
</feature>
<dbReference type="InterPro" id="IPR006212">
    <property type="entry name" value="Furin_repeat"/>
</dbReference>
<dbReference type="Gene3D" id="2.10.220.10">
    <property type="entry name" value="Hormone Receptor, Insulin-like Growth Factor Receptor 1, Chain A, domain 2"/>
    <property type="match status" value="1"/>
</dbReference>
<dbReference type="PANTHER" id="PTHR45756">
    <property type="entry name" value="PALMITOYLTRANSFERASE"/>
    <property type="match status" value="1"/>
</dbReference>
<accession>A0A2P6VLE6</accession>
<feature type="domain" description="EGF-like" evidence="2">
    <location>
        <begin position="639"/>
        <end position="671"/>
    </location>
</feature>
<evidence type="ECO:0000313" key="3">
    <source>
        <dbReference type="EMBL" id="PSC74909.1"/>
    </source>
</evidence>
<keyword evidence="4" id="KW-1185">Reference proteome</keyword>
<protein>
    <submittedName>
        <fullName evidence="3">Zinc finger lsd1 subclass family</fullName>
    </submittedName>
</protein>
<feature type="chain" id="PRO_5015181517" evidence="1">
    <location>
        <begin position="18"/>
        <end position="971"/>
    </location>
</feature>
<organism evidence="3 4">
    <name type="scientific">Micractinium conductrix</name>
    <dbReference type="NCBI Taxonomy" id="554055"/>
    <lineage>
        <taxon>Eukaryota</taxon>
        <taxon>Viridiplantae</taxon>
        <taxon>Chlorophyta</taxon>
        <taxon>core chlorophytes</taxon>
        <taxon>Trebouxiophyceae</taxon>
        <taxon>Chlorellales</taxon>
        <taxon>Chlorellaceae</taxon>
        <taxon>Chlorella clade</taxon>
        <taxon>Micractinium</taxon>
    </lineage>
</organism>
<evidence type="ECO:0000256" key="1">
    <source>
        <dbReference type="SAM" id="SignalP"/>
    </source>
</evidence>
<feature type="domain" description="EGF-like" evidence="2">
    <location>
        <begin position="682"/>
        <end position="713"/>
    </location>
</feature>
<dbReference type="InterPro" id="IPR000742">
    <property type="entry name" value="EGF"/>
</dbReference>
<dbReference type="InterPro" id="IPR053215">
    <property type="entry name" value="TKL_Ser/Thr_kinase"/>
</dbReference>
<feature type="domain" description="EGF-like" evidence="2">
    <location>
        <begin position="602"/>
        <end position="634"/>
    </location>
</feature>
<dbReference type="InterPro" id="IPR009030">
    <property type="entry name" value="Growth_fac_rcpt_cys_sf"/>
</dbReference>
<feature type="domain" description="EGF-like" evidence="2">
    <location>
        <begin position="767"/>
        <end position="800"/>
    </location>
</feature>
<name>A0A2P6VLE6_9CHLO</name>